<dbReference type="eggNOG" id="ENOG502SDAI">
    <property type="taxonomic scope" value="Eukaryota"/>
</dbReference>
<dbReference type="HOGENOM" id="CLU_066268_0_0_1"/>
<feature type="compositionally biased region" description="Basic and acidic residues" evidence="1">
    <location>
        <begin position="362"/>
        <end position="375"/>
    </location>
</feature>
<evidence type="ECO:0000313" key="3">
    <source>
        <dbReference type="EMBL" id="EJT75123.1"/>
    </source>
</evidence>
<proteinExistence type="predicted"/>
<evidence type="ECO:0000256" key="2">
    <source>
        <dbReference type="SAM" id="Phobius"/>
    </source>
</evidence>
<reference evidence="5" key="1">
    <citation type="submission" date="2010-07" db="EMBL/GenBank/DDBJ databases">
        <title>The genome sequence of Gaeumannomyces graminis var. tritici strain R3-111a-1.</title>
        <authorList>
            <consortium name="The Broad Institute Genome Sequencing Platform"/>
            <person name="Ma L.-J."/>
            <person name="Dead R."/>
            <person name="Young S."/>
            <person name="Zeng Q."/>
            <person name="Koehrsen M."/>
            <person name="Alvarado L."/>
            <person name="Berlin A."/>
            <person name="Chapman S.B."/>
            <person name="Chen Z."/>
            <person name="Freedman E."/>
            <person name="Gellesch M."/>
            <person name="Goldberg J."/>
            <person name="Griggs A."/>
            <person name="Gujja S."/>
            <person name="Heilman E.R."/>
            <person name="Heiman D."/>
            <person name="Hepburn T."/>
            <person name="Howarth C."/>
            <person name="Jen D."/>
            <person name="Larson L."/>
            <person name="Mehta T."/>
            <person name="Neiman D."/>
            <person name="Pearson M."/>
            <person name="Roberts A."/>
            <person name="Saif S."/>
            <person name="Shea T."/>
            <person name="Shenoy N."/>
            <person name="Sisk P."/>
            <person name="Stolte C."/>
            <person name="Sykes S."/>
            <person name="Walk T."/>
            <person name="White J."/>
            <person name="Yandava C."/>
            <person name="Haas B."/>
            <person name="Nusbaum C."/>
            <person name="Birren B."/>
        </authorList>
    </citation>
    <scope>NUCLEOTIDE SEQUENCE [LARGE SCALE GENOMIC DNA]</scope>
    <source>
        <strain evidence="5">R3-111a-1</strain>
    </source>
</reference>
<reference evidence="4" key="4">
    <citation type="journal article" date="2015" name="G3 (Bethesda)">
        <title>Genome sequences of three phytopathogenic species of the Magnaporthaceae family of fungi.</title>
        <authorList>
            <person name="Okagaki L.H."/>
            <person name="Nunes C.C."/>
            <person name="Sailsbery J."/>
            <person name="Clay B."/>
            <person name="Brown D."/>
            <person name="John T."/>
            <person name="Oh Y."/>
            <person name="Young N."/>
            <person name="Fitzgerald M."/>
            <person name="Haas B.J."/>
            <person name="Zeng Q."/>
            <person name="Young S."/>
            <person name="Adiconis X."/>
            <person name="Fan L."/>
            <person name="Levin J.Z."/>
            <person name="Mitchell T.K."/>
            <person name="Okubara P.A."/>
            <person name="Farman M.L."/>
            <person name="Kohn L.M."/>
            <person name="Birren B."/>
            <person name="Ma L.-J."/>
            <person name="Dean R.A."/>
        </authorList>
    </citation>
    <scope>NUCLEOTIDE SEQUENCE</scope>
    <source>
        <strain evidence="4">R3-111a-1</strain>
    </source>
</reference>
<dbReference type="OrthoDB" id="3692311at2759"/>
<evidence type="ECO:0000256" key="1">
    <source>
        <dbReference type="SAM" id="MobiDB-lite"/>
    </source>
</evidence>
<dbReference type="AlphaFoldDB" id="J3P621"/>
<keyword evidence="2" id="KW-0472">Membrane</keyword>
<gene>
    <name evidence="4" type="primary">20349419</name>
    <name evidence="3" type="ORF">GGTG_08961</name>
</gene>
<feature type="region of interest" description="Disordered" evidence="1">
    <location>
        <begin position="120"/>
        <end position="144"/>
    </location>
</feature>
<dbReference type="Proteomes" id="UP000006039">
    <property type="component" value="Unassembled WGS sequence"/>
</dbReference>
<organism evidence="3">
    <name type="scientific">Gaeumannomyces tritici (strain R3-111a-1)</name>
    <name type="common">Wheat and barley take-all root rot fungus</name>
    <name type="synonym">Gaeumannomyces graminis var. tritici</name>
    <dbReference type="NCBI Taxonomy" id="644352"/>
    <lineage>
        <taxon>Eukaryota</taxon>
        <taxon>Fungi</taxon>
        <taxon>Dikarya</taxon>
        <taxon>Ascomycota</taxon>
        <taxon>Pezizomycotina</taxon>
        <taxon>Sordariomycetes</taxon>
        <taxon>Sordariomycetidae</taxon>
        <taxon>Magnaporthales</taxon>
        <taxon>Magnaporthaceae</taxon>
        <taxon>Gaeumannomyces</taxon>
    </lineage>
</organism>
<dbReference type="EMBL" id="GL385398">
    <property type="protein sequence ID" value="EJT75123.1"/>
    <property type="molecule type" value="Genomic_DNA"/>
</dbReference>
<dbReference type="STRING" id="644352.J3P621"/>
<protein>
    <submittedName>
        <fullName evidence="3 4">Uncharacterized protein</fullName>
    </submittedName>
</protein>
<feature type="transmembrane region" description="Helical" evidence="2">
    <location>
        <begin position="149"/>
        <end position="170"/>
    </location>
</feature>
<dbReference type="RefSeq" id="XP_009225067.1">
    <property type="nucleotide sequence ID" value="XM_009226803.1"/>
</dbReference>
<reference evidence="3" key="2">
    <citation type="submission" date="2010-07" db="EMBL/GenBank/DDBJ databases">
        <authorList>
            <consortium name="The Broad Institute Genome Sequencing Platform"/>
            <consortium name="Broad Institute Genome Sequencing Center for Infectious Disease"/>
            <person name="Ma L.-J."/>
            <person name="Dead R."/>
            <person name="Young S."/>
            <person name="Zeng Q."/>
            <person name="Koehrsen M."/>
            <person name="Alvarado L."/>
            <person name="Berlin A."/>
            <person name="Chapman S.B."/>
            <person name="Chen Z."/>
            <person name="Freedman E."/>
            <person name="Gellesch M."/>
            <person name="Goldberg J."/>
            <person name="Griggs A."/>
            <person name="Gujja S."/>
            <person name="Heilman E.R."/>
            <person name="Heiman D."/>
            <person name="Hepburn T."/>
            <person name="Howarth C."/>
            <person name="Jen D."/>
            <person name="Larson L."/>
            <person name="Mehta T."/>
            <person name="Neiman D."/>
            <person name="Pearson M."/>
            <person name="Roberts A."/>
            <person name="Saif S."/>
            <person name="Shea T."/>
            <person name="Shenoy N."/>
            <person name="Sisk P."/>
            <person name="Stolte C."/>
            <person name="Sykes S."/>
            <person name="Walk T."/>
            <person name="White J."/>
            <person name="Yandava C."/>
            <person name="Haas B."/>
            <person name="Nusbaum C."/>
            <person name="Birren B."/>
        </authorList>
    </citation>
    <scope>NUCLEOTIDE SEQUENCE</scope>
    <source>
        <strain evidence="3">R3-111a-1</strain>
    </source>
</reference>
<feature type="compositionally biased region" description="Polar residues" evidence="1">
    <location>
        <begin position="234"/>
        <end position="276"/>
    </location>
</feature>
<evidence type="ECO:0000313" key="4">
    <source>
        <dbReference type="EnsemblFungi" id="EJT75123"/>
    </source>
</evidence>
<sequence>MLTAAKLETSCPSGGRFYVCADAPKRFLGCCTVDPCSRGGDCPKGNLTTTTFSADLFEDIPPQDCIGAPGSKSWFTCKTNSPPFMGCCSDNPCQSKPPGCPVSKLIPARLSDNKTNAAVFLSSSSPSGTPTPTPPPTPPQPAAGLHPGAIAGIVVGALLVIGLVAALLFLRRRRNRNRESHIIAEFPAKYIPAALPDMGQHQAKDVASQRSAYPGPCSPGPYSPDAVTKPRASVASTRRTSNSSGPSFPDSYVSSTTASGLLPTHQRSMRSSSGDSHGQYARVSRSDDHSPEPSPRFEPIPEGSSRYEDPDSVAVSQGPRFEDPDSVAVPQRPPRFEDPDSVAVSQRPPRFEDPNSVALSEYHGRGERPFSERPNTDWVPYRP</sequence>
<reference evidence="3" key="3">
    <citation type="submission" date="2010-09" db="EMBL/GenBank/DDBJ databases">
        <title>Annotation of Gaeumannomyces graminis var. tritici R3-111a-1.</title>
        <authorList>
            <consortium name="The Broad Institute Genome Sequencing Platform"/>
            <person name="Ma L.-J."/>
            <person name="Dead R."/>
            <person name="Young S.K."/>
            <person name="Zeng Q."/>
            <person name="Gargeya S."/>
            <person name="Fitzgerald M."/>
            <person name="Haas B."/>
            <person name="Abouelleil A."/>
            <person name="Alvarado L."/>
            <person name="Arachchi H.M."/>
            <person name="Berlin A."/>
            <person name="Brown A."/>
            <person name="Chapman S.B."/>
            <person name="Chen Z."/>
            <person name="Dunbar C."/>
            <person name="Freedman E."/>
            <person name="Gearin G."/>
            <person name="Gellesch M."/>
            <person name="Goldberg J."/>
            <person name="Griggs A."/>
            <person name="Gujja S."/>
            <person name="Heiman D."/>
            <person name="Howarth C."/>
            <person name="Larson L."/>
            <person name="Lui A."/>
            <person name="MacDonald P.J.P."/>
            <person name="Mehta T."/>
            <person name="Montmayeur A."/>
            <person name="Murphy C."/>
            <person name="Neiman D."/>
            <person name="Pearson M."/>
            <person name="Priest M."/>
            <person name="Roberts A."/>
            <person name="Saif S."/>
            <person name="Shea T."/>
            <person name="Shenoy N."/>
            <person name="Sisk P."/>
            <person name="Stolte C."/>
            <person name="Sykes S."/>
            <person name="Yandava C."/>
            <person name="Wortman J."/>
            <person name="Nusbaum C."/>
            <person name="Birren B."/>
        </authorList>
    </citation>
    <scope>NUCLEOTIDE SEQUENCE</scope>
    <source>
        <strain evidence="3">R3-111a-1</strain>
    </source>
</reference>
<accession>J3P621</accession>
<feature type="compositionally biased region" description="Pro residues" evidence="1">
    <location>
        <begin position="129"/>
        <end position="141"/>
    </location>
</feature>
<keyword evidence="2" id="KW-0812">Transmembrane</keyword>
<dbReference type="GeneID" id="20349419"/>
<name>J3P621_GAET3</name>
<dbReference type="EnsemblFungi" id="EJT75123">
    <property type="protein sequence ID" value="EJT75123"/>
    <property type="gene ID" value="GGTG_08961"/>
</dbReference>
<evidence type="ECO:0000313" key="5">
    <source>
        <dbReference type="Proteomes" id="UP000006039"/>
    </source>
</evidence>
<keyword evidence="5" id="KW-1185">Reference proteome</keyword>
<dbReference type="VEuPathDB" id="FungiDB:GGTG_08961"/>
<keyword evidence="2" id="KW-1133">Transmembrane helix</keyword>
<reference evidence="4" key="5">
    <citation type="submission" date="2018-04" db="UniProtKB">
        <authorList>
            <consortium name="EnsemblFungi"/>
        </authorList>
    </citation>
    <scope>IDENTIFICATION</scope>
    <source>
        <strain evidence="4">R3-111a-1</strain>
    </source>
</reference>
<feature type="region of interest" description="Disordered" evidence="1">
    <location>
        <begin position="201"/>
        <end position="383"/>
    </location>
</feature>